<evidence type="ECO:0000313" key="1">
    <source>
        <dbReference type="EMBL" id="TFK69872.1"/>
    </source>
</evidence>
<evidence type="ECO:0000313" key="2">
    <source>
        <dbReference type="Proteomes" id="UP000308600"/>
    </source>
</evidence>
<accession>A0ACD3AWA7</accession>
<name>A0ACD3AWA7_9AGAR</name>
<sequence length="187" mass="20863">MQDCRYANEILRNIVDFAFADEEKGASTLASLASTSKILHIHAVGVLWQVLPNIKPLLMCMPKNIWKTPPRLTDTVEGGYKLARLPCADDWSRCNNYAARVLWLGYSHFSKPLTGDIWRGVLPHTRLVILGGLSLPNLRHICWHTTGYTVETLLLSPVLISRGLVELDIGVQEGPSSLCALFNTLRN</sequence>
<dbReference type="EMBL" id="ML208323">
    <property type="protein sequence ID" value="TFK69872.1"/>
    <property type="molecule type" value="Genomic_DNA"/>
</dbReference>
<proteinExistence type="predicted"/>
<gene>
    <name evidence="1" type="ORF">BDN72DRAFT_583878</name>
</gene>
<organism evidence="1 2">
    <name type="scientific">Pluteus cervinus</name>
    <dbReference type="NCBI Taxonomy" id="181527"/>
    <lineage>
        <taxon>Eukaryota</taxon>
        <taxon>Fungi</taxon>
        <taxon>Dikarya</taxon>
        <taxon>Basidiomycota</taxon>
        <taxon>Agaricomycotina</taxon>
        <taxon>Agaricomycetes</taxon>
        <taxon>Agaricomycetidae</taxon>
        <taxon>Agaricales</taxon>
        <taxon>Pluteineae</taxon>
        <taxon>Pluteaceae</taxon>
        <taxon>Pluteus</taxon>
    </lineage>
</organism>
<reference evidence="1 2" key="1">
    <citation type="journal article" date="2019" name="Nat. Ecol. Evol.">
        <title>Megaphylogeny resolves global patterns of mushroom evolution.</title>
        <authorList>
            <person name="Varga T."/>
            <person name="Krizsan K."/>
            <person name="Foldi C."/>
            <person name="Dima B."/>
            <person name="Sanchez-Garcia M."/>
            <person name="Sanchez-Ramirez S."/>
            <person name="Szollosi G.J."/>
            <person name="Szarkandi J.G."/>
            <person name="Papp V."/>
            <person name="Albert L."/>
            <person name="Andreopoulos W."/>
            <person name="Angelini C."/>
            <person name="Antonin V."/>
            <person name="Barry K.W."/>
            <person name="Bougher N.L."/>
            <person name="Buchanan P."/>
            <person name="Buyck B."/>
            <person name="Bense V."/>
            <person name="Catcheside P."/>
            <person name="Chovatia M."/>
            <person name="Cooper J."/>
            <person name="Damon W."/>
            <person name="Desjardin D."/>
            <person name="Finy P."/>
            <person name="Geml J."/>
            <person name="Haridas S."/>
            <person name="Hughes K."/>
            <person name="Justo A."/>
            <person name="Karasinski D."/>
            <person name="Kautmanova I."/>
            <person name="Kiss B."/>
            <person name="Kocsube S."/>
            <person name="Kotiranta H."/>
            <person name="LaButti K.M."/>
            <person name="Lechner B.E."/>
            <person name="Liimatainen K."/>
            <person name="Lipzen A."/>
            <person name="Lukacs Z."/>
            <person name="Mihaltcheva S."/>
            <person name="Morgado L.N."/>
            <person name="Niskanen T."/>
            <person name="Noordeloos M.E."/>
            <person name="Ohm R.A."/>
            <person name="Ortiz-Santana B."/>
            <person name="Ovrebo C."/>
            <person name="Racz N."/>
            <person name="Riley R."/>
            <person name="Savchenko A."/>
            <person name="Shiryaev A."/>
            <person name="Soop K."/>
            <person name="Spirin V."/>
            <person name="Szebenyi C."/>
            <person name="Tomsovsky M."/>
            <person name="Tulloss R.E."/>
            <person name="Uehling J."/>
            <person name="Grigoriev I.V."/>
            <person name="Vagvolgyi C."/>
            <person name="Papp T."/>
            <person name="Martin F.M."/>
            <person name="Miettinen O."/>
            <person name="Hibbett D.S."/>
            <person name="Nagy L.G."/>
        </authorList>
    </citation>
    <scope>NUCLEOTIDE SEQUENCE [LARGE SCALE GENOMIC DNA]</scope>
    <source>
        <strain evidence="1 2">NL-1719</strain>
    </source>
</reference>
<dbReference type="Proteomes" id="UP000308600">
    <property type="component" value="Unassembled WGS sequence"/>
</dbReference>
<protein>
    <submittedName>
        <fullName evidence="1">Uncharacterized protein</fullName>
    </submittedName>
</protein>
<keyword evidence="2" id="KW-1185">Reference proteome</keyword>